<keyword evidence="1" id="KW-0472">Membrane</keyword>
<reference evidence="2 3" key="2">
    <citation type="journal article" date="2013" name="Genome Announc.">
        <title>Genome Sequences of Three hpAfrica2 Strains of Helicobacter pylori.</title>
        <authorList>
            <person name="Duncan S.S."/>
            <person name="Bertoli M.T."/>
            <person name="Kersulyte D."/>
            <person name="Valk P.L."/>
            <person name="Tamma S."/>
            <person name="Segal I."/>
            <person name="McClain M.S."/>
            <person name="Cover T.L."/>
            <person name="Berg D.E."/>
        </authorList>
    </citation>
    <scope>NUCLEOTIDE SEQUENCE [LARGE SCALE GENOMIC DNA]</scope>
    <source>
        <strain evidence="2 3">SouthAfrica7</strain>
    </source>
</reference>
<gene>
    <name evidence="2" type="ordered locus">HPSA_00885</name>
</gene>
<dbReference type="RefSeq" id="WP_000495802.1">
    <property type="nucleotide sequence ID" value="NC_017361.1"/>
</dbReference>
<dbReference type="AlphaFoldDB" id="E8QUA3"/>
<evidence type="ECO:0000313" key="2">
    <source>
        <dbReference type="EMBL" id="ADU84201.1"/>
    </source>
</evidence>
<evidence type="ECO:0000313" key="3">
    <source>
        <dbReference type="Proteomes" id="UP000007467"/>
    </source>
</evidence>
<feature type="transmembrane region" description="Helical" evidence="1">
    <location>
        <begin position="43"/>
        <end position="67"/>
    </location>
</feature>
<dbReference type="HOGENOM" id="CLU_188324_0_0_7"/>
<accession>E8QUA3</accession>
<proteinExistence type="predicted"/>
<evidence type="ECO:0000256" key="1">
    <source>
        <dbReference type="SAM" id="Phobius"/>
    </source>
</evidence>
<dbReference type="KEGG" id="hes:HPSA_00885"/>
<name>E8QUA3_HELPW</name>
<dbReference type="EMBL" id="CP002336">
    <property type="protein sequence ID" value="ADU84201.1"/>
    <property type="molecule type" value="Genomic_DNA"/>
</dbReference>
<organism evidence="2 3">
    <name type="scientific">Helicobacter pylori (strain SouthAfrica7)</name>
    <dbReference type="NCBI Taxonomy" id="907239"/>
    <lineage>
        <taxon>Bacteria</taxon>
        <taxon>Pseudomonadati</taxon>
        <taxon>Campylobacterota</taxon>
        <taxon>Epsilonproteobacteria</taxon>
        <taxon>Campylobacterales</taxon>
        <taxon>Helicobacteraceae</taxon>
        <taxon>Helicobacter</taxon>
    </lineage>
</organism>
<feature type="transmembrane region" description="Helical" evidence="1">
    <location>
        <begin position="6"/>
        <end position="22"/>
    </location>
</feature>
<reference evidence="3" key="1">
    <citation type="submission" date="2010-11" db="EMBL/GenBank/DDBJ databases">
        <title>Genome sequence of Helicobacter pylori strain SouthAfrica7.</title>
        <authorList>
            <person name="Kersulyte D."/>
            <person name="Segal I."/>
            <person name="Mistry R."/>
            <person name="Berg D.E."/>
        </authorList>
    </citation>
    <scope>NUCLEOTIDE SEQUENCE [LARGE SCALE GENOMIC DNA]</scope>
    <source>
        <strain evidence="3">SouthAfrica7</strain>
    </source>
</reference>
<sequence>MFVADVVIISIVLIGVSYILFGKKKNVKEDSKLHKAVVKIVGIIIAVTVCCPWIWAILFFISMWFAMNYIPY</sequence>
<keyword evidence="1" id="KW-0812">Transmembrane</keyword>
<protein>
    <submittedName>
        <fullName evidence="2">Uncharacterized protein</fullName>
    </submittedName>
</protein>
<dbReference type="Proteomes" id="UP000007467">
    <property type="component" value="Chromosome"/>
</dbReference>
<keyword evidence="1" id="KW-1133">Transmembrane helix</keyword>